<reference evidence="1 2" key="1">
    <citation type="submission" date="2023-08" db="EMBL/GenBank/DDBJ databases">
        <title>A Necator americanus chromosomal reference genome.</title>
        <authorList>
            <person name="Ilik V."/>
            <person name="Petrzelkova K.J."/>
            <person name="Pardy F."/>
            <person name="Fuh T."/>
            <person name="Niatou-Singa F.S."/>
            <person name="Gouil Q."/>
            <person name="Baker L."/>
            <person name="Ritchie M.E."/>
            <person name="Jex A.R."/>
            <person name="Gazzola D."/>
            <person name="Li H."/>
            <person name="Toshio Fujiwara R."/>
            <person name="Zhan B."/>
            <person name="Aroian R.V."/>
            <person name="Pafco B."/>
            <person name="Schwarz E.M."/>
        </authorList>
    </citation>
    <scope>NUCLEOTIDE SEQUENCE [LARGE SCALE GENOMIC DNA]</scope>
    <source>
        <strain evidence="1 2">Aroian</strain>
        <tissue evidence="1">Whole animal</tissue>
    </source>
</reference>
<protein>
    <submittedName>
        <fullName evidence="1">Uncharacterized protein</fullName>
    </submittedName>
</protein>
<organism evidence="1 2">
    <name type="scientific">Necator americanus</name>
    <name type="common">Human hookworm</name>
    <dbReference type="NCBI Taxonomy" id="51031"/>
    <lineage>
        <taxon>Eukaryota</taxon>
        <taxon>Metazoa</taxon>
        <taxon>Ecdysozoa</taxon>
        <taxon>Nematoda</taxon>
        <taxon>Chromadorea</taxon>
        <taxon>Rhabditida</taxon>
        <taxon>Rhabditina</taxon>
        <taxon>Rhabditomorpha</taxon>
        <taxon>Strongyloidea</taxon>
        <taxon>Ancylostomatidae</taxon>
        <taxon>Bunostominae</taxon>
        <taxon>Necator</taxon>
    </lineage>
</organism>
<keyword evidence="2" id="KW-1185">Reference proteome</keyword>
<sequence>MEHGIIGKGIRFVTLNCRTLSSTEQQTALSRILWYFCVLSAAQQETGIRGRPVFSIGDYVVYCCDAMKRRWLCDSHEEQLQQPGGGIWLKIV</sequence>
<evidence type="ECO:0000313" key="1">
    <source>
        <dbReference type="EMBL" id="KAK6765105.1"/>
    </source>
</evidence>
<gene>
    <name evidence="1" type="primary">Necator_chrX.g25319</name>
    <name evidence="1" type="ORF">RB195_025153</name>
</gene>
<comment type="caution">
    <text evidence="1">The sequence shown here is derived from an EMBL/GenBank/DDBJ whole genome shotgun (WGS) entry which is preliminary data.</text>
</comment>
<name>A0ABR1ERM5_NECAM</name>
<evidence type="ECO:0000313" key="2">
    <source>
        <dbReference type="Proteomes" id="UP001303046"/>
    </source>
</evidence>
<proteinExistence type="predicted"/>
<accession>A0ABR1ERM5</accession>
<dbReference type="EMBL" id="JAVFWL010000006">
    <property type="protein sequence ID" value="KAK6765105.1"/>
    <property type="molecule type" value="Genomic_DNA"/>
</dbReference>
<dbReference type="Proteomes" id="UP001303046">
    <property type="component" value="Unassembled WGS sequence"/>
</dbReference>